<dbReference type="RefSeq" id="WP_123688970.1">
    <property type="nucleotide sequence ID" value="NZ_AP019700.1"/>
</dbReference>
<organism evidence="3 4">
    <name type="scientific">Stella humosa</name>
    <dbReference type="NCBI Taxonomy" id="94"/>
    <lineage>
        <taxon>Bacteria</taxon>
        <taxon>Pseudomonadati</taxon>
        <taxon>Pseudomonadota</taxon>
        <taxon>Alphaproteobacteria</taxon>
        <taxon>Rhodospirillales</taxon>
        <taxon>Stellaceae</taxon>
        <taxon>Stella</taxon>
    </lineage>
</organism>
<evidence type="ECO:0000313" key="4">
    <source>
        <dbReference type="Proteomes" id="UP000278222"/>
    </source>
</evidence>
<dbReference type="GO" id="GO:0042597">
    <property type="term" value="C:periplasmic space"/>
    <property type="evidence" value="ECO:0007669"/>
    <property type="project" value="UniProtKB-SubCell"/>
</dbReference>
<reference evidence="3 4" key="1">
    <citation type="submission" date="2018-11" db="EMBL/GenBank/DDBJ databases">
        <title>Genomic Encyclopedia of Type Strains, Phase IV (KMG-IV): sequencing the most valuable type-strain genomes for metagenomic binning, comparative biology and taxonomic classification.</title>
        <authorList>
            <person name="Goeker M."/>
        </authorList>
    </citation>
    <scope>NUCLEOTIDE SEQUENCE [LARGE SCALE GENOMIC DNA]</scope>
    <source>
        <strain evidence="3 4">DSM 5900</strain>
    </source>
</reference>
<dbReference type="OrthoDB" id="9804061at2"/>
<dbReference type="InterPro" id="IPR006059">
    <property type="entry name" value="SBP"/>
</dbReference>
<comment type="similarity">
    <text evidence="2">Belongs to the bacterial solute-binding protein 1 family.</text>
</comment>
<dbReference type="PANTHER" id="PTHR43649:SF12">
    <property type="entry name" value="DIACETYLCHITOBIOSE BINDING PROTEIN DASA"/>
    <property type="match status" value="1"/>
</dbReference>
<comment type="caution">
    <text evidence="3">The sequence shown here is derived from an EMBL/GenBank/DDBJ whole genome shotgun (WGS) entry which is preliminary data.</text>
</comment>
<keyword evidence="4" id="KW-1185">Reference proteome</keyword>
<evidence type="ECO:0000256" key="2">
    <source>
        <dbReference type="ARBA" id="ARBA00008520"/>
    </source>
</evidence>
<dbReference type="EMBL" id="RJKX01000013">
    <property type="protein sequence ID" value="ROP99596.1"/>
    <property type="molecule type" value="Genomic_DNA"/>
</dbReference>
<accession>A0A3N1MA67</accession>
<dbReference type="InterPro" id="IPR050490">
    <property type="entry name" value="Bact_solute-bd_prot1"/>
</dbReference>
<proteinExistence type="inferred from homology"/>
<dbReference type="Pfam" id="PF01547">
    <property type="entry name" value="SBP_bac_1"/>
    <property type="match status" value="1"/>
</dbReference>
<dbReference type="Proteomes" id="UP000278222">
    <property type="component" value="Unassembled WGS sequence"/>
</dbReference>
<gene>
    <name evidence="3" type="ORF">EDC65_1380</name>
</gene>
<dbReference type="AlphaFoldDB" id="A0A3N1MA67"/>
<protein>
    <submittedName>
        <fullName evidence="3">Carbohydrate ABC transporter substrate-binding protein (CUT1 family)</fullName>
    </submittedName>
</protein>
<dbReference type="Gene3D" id="3.40.190.10">
    <property type="entry name" value="Periplasmic binding protein-like II"/>
    <property type="match status" value="1"/>
</dbReference>
<evidence type="ECO:0000313" key="3">
    <source>
        <dbReference type="EMBL" id="ROP99596.1"/>
    </source>
</evidence>
<dbReference type="SUPFAM" id="SSF53850">
    <property type="entry name" value="Periplasmic binding protein-like II"/>
    <property type="match status" value="1"/>
</dbReference>
<comment type="subcellular location">
    <subcellularLocation>
        <location evidence="1">Periplasm</location>
    </subcellularLocation>
</comment>
<dbReference type="PANTHER" id="PTHR43649">
    <property type="entry name" value="ARABINOSE-BINDING PROTEIN-RELATED"/>
    <property type="match status" value="1"/>
</dbReference>
<sequence length="453" mass="50582">MVSKTNTIRGTGPSRRDVLIGLGAAGAGAATLGLGQRAWAQAKAPVNLSFWTFENPQQRPWLHKRIRLFMEQNPAVKVDFQFFPFGDLGKKLSVGFATGTAPDGFVSQDWFMPTWLAKDLLAPLDVQRLGYSSVKTFSDDFTQAFVAGATKDGKVYGYPLWFYGFANYLNTNQFKEVGLDAERDWPQTWEQLGEVAKRLTVKSGERFTRQGFKFAMHAAQWTMIQFNPMLIQHGGAWFDDAGKCTINNAAGVRAMTTRASIARTYGAEDPADSIATAPLPQMDWLRERASMFFCHPIPPAAIASQNQKMLTEGYYRPVQYPGVEAGKGFSTTYGFNLVVNARAPKEKQEVLHDLYKFMMSDLADCWKDTAPFTLARKSGWADAPEVRQFPHVDEIIKAKDQGVYLPRTVVYNELADAVHRGVQRIMLNRADIKTTLDDIAAEVDRATEASKRG</sequence>
<evidence type="ECO:0000256" key="1">
    <source>
        <dbReference type="ARBA" id="ARBA00004418"/>
    </source>
</evidence>
<dbReference type="InterPro" id="IPR006311">
    <property type="entry name" value="TAT_signal"/>
</dbReference>
<dbReference type="PROSITE" id="PS51318">
    <property type="entry name" value="TAT"/>
    <property type="match status" value="1"/>
</dbReference>
<name>A0A3N1MA67_9PROT</name>